<dbReference type="SUPFAM" id="SSF52218">
    <property type="entry name" value="Flavoproteins"/>
    <property type="match status" value="1"/>
</dbReference>
<dbReference type="GO" id="GO:0016020">
    <property type="term" value="C:membrane"/>
    <property type="evidence" value="ECO:0007669"/>
    <property type="project" value="TreeGrafter"/>
</dbReference>
<accession>A0A0S8FRZ6</accession>
<dbReference type="PROSITE" id="PS50902">
    <property type="entry name" value="FLAVODOXIN_LIKE"/>
    <property type="match status" value="1"/>
</dbReference>
<dbReference type="InterPro" id="IPR008254">
    <property type="entry name" value="Flavodoxin/NO_synth"/>
</dbReference>
<organism evidence="2 3">
    <name type="scientific">candidate division WOR_3 bacterium SM23_42</name>
    <dbReference type="NCBI Taxonomy" id="1703779"/>
    <lineage>
        <taxon>Bacteria</taxon>
        <taxon>Bacteria division WOR-3</taxon>
    </lineage>
</organism>
<dbReference type="PANTHER" id="PTHR30546:SF57">
    <property type="entry name" value="FLAVODOXIN FAMILY PROTEIN"/>
    <property type="match status" value="1"/>
</dbReference>
<dbReference type="Gene3D" id="3.40.50.360">
    <property type="match status" value="1"/>
</dbReference>
<evidence type="ECO:0000259" key="1">
    <source>
        <dbReference type="PROSITE" id="PS50902"/>
    </source>
</evidence>
<dbReference type="EMBL" id="LJUJ01000012">
    <property type="protein sequence ID" value="KPK63477.1"/>
    <property type="molecule type" value="Genomic_DNA"/>
</dbReference>
<dbReference type="InterPro" id="IPR029039">
    <property type="entry name" value="Flavoprotein-like_sf"/>
</dbReference>
<gene>
    <name evidence="2" type="ORF">AMJ83_06795</name>
</gene>
<sequence length="158" mass="17039">MKILISYYSRTGNTKKMAEAIARGVRDEGATCDLKEITDVEIDQLLEYEALIFGAPTYYGSMAAEMKKLLDDSVKHHGKLAGRVGGAFTSSGMIGGGGETTILSILEALMIHGMIVIGDATIQHYGPLAIGEPDAKVHKMCIEYGQKIARLTKKVFGN</sequence>
<dbReference type="PANTHER" id="PTHR30546">
    <property type="entry name" value="FLAVODOXIN-RELATED PROTEIN WRBA-RELATED"/>
    <property type="match status" value="1"/>
</dbReference>
<proteinExistence type="predicted"/>
<evidence type="ECO:0000313" key="2">
    <source>
        <dbReference type="EMBL" id="KPK63477.1"/>
    </source>
</evidence>
<name>A0A0S8FRZ6_UNCW3</name>
<dbReference type="Pfam" id="PF00258">
    <property type="entry name" value="Flavodoxin_1"/>
    <property type="match status" value="1"/>
</dbReference>
<dbReference type="Proteomes" id="UP000051373">
    <property type="component" value="Unassembled WGS sequence"/>
</dbReference>
<evidence type="ECO:0000313" key="3">
    <source>
        <dbReference type="Proteomes" id="UP000051373"/>
    </source>
</evidence>
<dbReference type="AlphaFoldDB" id="A0A0S8FRZ6"/>
<dbReference type="GO" id="GO:0010181">
    <property type="term" value="F:FMN binding"/>
    <property type="evidence" value="ECO:0007669"/>
    <property type="project" value="InterPro"/>
</dbReference>
<dbReference type="GO" id="GO:0003955">
    <property type="term" value="F:NAD(P)H dehydrogenase (quinone) activity"/>
    <property type="evidence" value="ECO:0007669"/>
    <property type="project" value="TreeGrafter"/>
</dbReference>
<dbReference type="STRING" id="1703779.AMJ83_06795"/>
<reference evidence="2 3" key="1">
    <citation type="journal article" date="2015" name="Microbiome">
        <title>Genomic resolution of linkages in carbon, nitrogen, and sulfur cycling among widespread estuary sediment bacteria.</title>
        <authorList>
            <person name="Baker B.J."/>
            <person name="Lazar C.S."/>
            <person name="Teske A.P."/>
            <person name="Dick G.J."/>
        </authorList>
    </citation>
    <scope>NUCLEOTIDE SEQUENCE [LARGE SCALE GENOMIC DNA]</scope>
    <source>
        <strain evidence="2">SM23_42</strain>
    </source>
</reference>
<comment type="caution">
    <text evidence="2">The sequence shown here is derived from an EMBL/GenBank/DDBJ whole genome shotgun (WGS) entry which is preliminary data.</text>
</comment>
<feature type="domain" description="Flavodoxin-like" evidence="1">
    <location>
        <begin position="3"/>
        <end position="149"/>
    </location>
</feature>
<protein>
    <submittedName>
        <fullName evidence="2">Flavodoxin</fullName>
    </submittedName>
</protein>